<keyword evidence="10" id="KW-1185">Reference proteome</keyword>
<dbReference type="InterPro" id="IPR000515">
    <property type="entry name" value="MetI-like"/>
</dbReference>
<keyword evidence="5 7" id="KW-1133">Transmembrane helix</keyword>
<evidence type="ECO:0000256" key="5">
    <source>
        <dbReference type="ARBA" id="ARBA00022989"/>
    </source>
</evidence>
<sequence length="293" mass="32267">MISIKRRSVGDIIANVVIYILLTLIAVIMVIPFIYVIAASFATEAEIQTRPIFFIPDSPTLDAYARIFDMNDMGTRVFHSLLISVCVTAIGTFINLFFTTTMAYGLSRSNLIGKKPLLNMVLFTMVFGGGMIPLFLVVKGLGMYDTYSALILPGAISAYNMIIVRNFFMELPRELEEAASIDGCSDIGIFIKIALPLSLPCLATFGLFYAVGHWNNYFGALLYLEDSTKFPFQLVLRNIVMQTAETQTDPNALIPEDTLKMAVIVIGTVPILIVYPFLQKHFAAGVMVGAVKG</sequence>
<organism evidence="9 10">
    <name type="scientific">Hominilimicola fabiformis</name>
    <dbReference type="NCBI Taxonomy" id="2885356"/>
    <lineage>
        <taxon>Bacteria</taxon>
        <taxon>Bacillati</taxon>
        <taxon>Bacillota</taxon>
        <taxon>Clostridia</taxon>
        <taxon>Eubacteriales</taxon>
        <taxon>Oscillospiraceae</taxon>
        <taxon>Hominilimicola</taxon>
    </lineage>
</organism>
<dbReference type="AlphaFoldDB" id="A0AAE3DXP2"/>
<keyword evidence="4 7" id="KW-0812">Transmembrane</keyword>
<dbReference type="PANTHER" id="PTHR43744">
    <property type="entry name" value="ABC TRANSPORTER PERMEASE PROTEIN MG189-RELATED-RELATED"/>
    <property type="match status" value="1"/>
</dbReference>
<proteinExistence type="inferred from homology"/>
<evidence type="ECO:0000313" key="9">
    <source>
        <dbReference type="EMBL" id="MCC2209786.1"/>
    </source>
</evidence>
<protein>
    <submittedName>
        <fullName evidence="9">Carbohydrate ABC transporter permease</fullName>
    </submittedName>
</protein>
<dbReference type="EMBL" id="JAJEQM010000003">
    <property type="protein sequence ID" value="MCC2209786.1"/>
    <property type="molecule type" value="Genomic_DNA"/>
</dbReference>
<feature type="transmembrane region" description="Helical" evidence="7">
    <location>
        <begin position="81"/>
        <end position="105"/>
    </location>
</feature>
<feature type="transmembrane region" description="Helical" evidence="7">
    <location>
        <begin position="189"/>
        <end position="211"/>
    </location>
</feature>
<dbReference type="PANTHER" id="PTHR43744:SF9">
    <property type="entry name" value="POLYGALACTURONAN_RHAMNOGALACTURONAN TRANSPORT SYSTEM PERMEASE PROTEIN YTCP"/>
    <property type="match status" value="1"/>
</dbReference>
<evidence type="ECO:0000256" key="3">
    <source>
        <dbReference type="ARBA" id="ARBA00022475"/>
    </source>
</evidence>
<accession>A0AAE3DXP2</accession>
<evidence type="ECO:0000313" key="10">
    <source>
        <dbReference type="Proteomes" id="UP001198242"/>
    </source>
</evidence>
<feature type="transmembrane region" description="Helical" evidence="7">
    <location>
        <begin position="12"/>
        <end position="38"/>
    </location>
</feature>
<dbReference type="Gene3D" id="1.10.3720.10">
    <property type="entry name" value="MetI-like"/>
    <property type="match status" value="1"/>
</dbReference>
<dbReference type="PROSITE" id="PS50928">
    <property type="entry name" value="ABC_TM1"/>
    <property type="match status" value="1"/>
</dbReference>
<evidence type="ECO:0000256" key="6">
    <source>
        <dbReference type="ARBA" id="ARBA00023136"/>
    </source>
</evidence>
<feature type="transmembrane region" description="Helical" evidence="7">
    <location>
        <begin position="150"/>
        <end position="168"/>
    </location>
</feature>
<comment type="subcellular location">
    <subcellularLocation>
        <location evidence="1 7">Cell membrane</location>
        <topology evidence="1 7">Multi-pass membrane protein</topology>
    </subcellularLocation>
</comment>
<dbReference type="Proteomes" id="UP001198242">
    <property type="component" value="Unassembled WGS sequence"/>
</dbReference>
<dbReference type="InterPro" id="IPR035906">
    <property type="entry name" value="MetI-like_sf"/>
</dbReference>
<feature type="transmembrane region" description="Helical" evidence="7">
    <location>
        <begin position="259"/>
        <end position="278"/>
    </location>
</feature>
<evidence type="ECO:0000259" key="8">
    <source>
        <dbReference type="PROSITE" id="PS50928"/>
    </source>
</evidence>
<dbReference type="GO" id="GO:0005886">
    <property type="term" value="C:plasma membrane"/>
    <property type="evidence" value="ECO:0007669"/>
    <property type="project" value="UniProtKB-SubCell"/>
</dbReference>
<evidence type="ECO:0000256" key="7">
    <source>
        <dbReference type="RuleBase" id="RU363032"/>
    </source>
</evidence>
<evidence type="ECO:0000256" key="4">
    <source>
        <dbReference type="ARBA" id="ARBA00022692"/>
    </source>
</evidence>
<comment type="caution">
    <text evidence="9">The sequence shown here is derived from an EMBL/GenBank/DDBJ whole genome shotgun (WGS) entry which is preliminary data.</text>
</comment>
<comment type="similarity">
    <text evidence="7">Belongs to the binding-protein-dependent transport system permease family.</text>
</comment>
<keyword evidence="2 7" id="KW-0813">Transport</keyword>
<reference evidence="9 10" key="1">
    <citation type="submission" date="2021-10" db="EMBL/GenBank/DDBJ databases">
        <title>Anaerobic single-cell dispensing facilitates the cultivation of human gut bacteria.</title>
        <authorList>
            <person name="Afrizal A."/>
        </authorList>
    </citation>
    <scope>NUCLEOTIDE SEQUENCE [LARGE SCALE GENOMIC DNA]</scope>
    <source>
        <strain evidence="9 10">CLA-AA-H232</strain>
    </source>
</reference>
<feature type="domain" description="ABC transmembrane type-1" evidence="8">
    <location>
        <begin position="81"/>
        <end position="278"/>
    </location>
</feature>
<dbReference type="GO" id="GO:0055085">
    <property type="term" value="P:transmembrane transport"/>
    <property type="evidence" value="ECO:0007669"/>
    <property type="project" value="InterPro"/>
</dbReference>
<gene>
    <name evidence="9" type="ORF">LKE05_03115</name>
</gene>
<feature type="transmembrane region" description="Helical" evidence="7">
    <location>
        <begin position="117"/>
        <end position="138"/>
    </location>
</feature>
<dbReference type="CDD" id="cd06261">
    <property type="entry name" value="TM_PBP2"/>
    <property type="match status" value="1"/>
</dbReference>
<dbReference type="SUPFAM" id="SSF161098">
    <property type="entry name" value="MetI-like"/>
    <property type="match status" value="1"/>
</dbReference>
<name>A0AAE3DXP2_9FIRM</name>
<evidence type="ECO:0000256" key="1">
    <source>
        <dbReference type="ARBA" id="ARBA00004651"/>
    </source>
</evidence>
<evidence type="ECO:0000256" key="2">
    <source>
        <dbReference type="ARBA" id="ARBA00022448"/>
    </source>
</evidence>
<dbReference type="Pfam" id="PF00528">
    <property type="entry name" value="BPD_transp_1"/>
    <property type="match status" value="1"/>
</dbReference>
<keyword evidence="3" id="KW-1003">Cell membrane</keyword>
<keyword evidence="6 7" id="KW-0472">Membrane</keyword>
<dbReference type="RefSeq" id="WP_308455900.1">
    <property type="nucleotide sequence ID" value="NZ_JAJEQM010000003.1"/>
</dbReference>